<sequence length="199" mass="21577">MESMKDLRQKWSFLRDAIVRLSDRSGEHRVLLFDSHDAAYNVAFMLNGEWDECNSVVIPSSDEIAIKTAASLVEARWCDSGKSCTLLPKLSVETLKRRYAVGDRHFINANLMCADLSHLNLSQINFGWAKLRGANLSGANLSGADLTAADLSDANLSGADLSFANLSRADLTGANTSEIDLSGACLRGAIAQIRGDRIS</sequence>
<accession>A0A9X5E4N3</accession>
<name>A0A9X5E4N3_9CYAN</name>
<dbReference type="Pfam" id="PF00805">
    <property type="entry name" value="Pentapeptide"/>
    <property type="match status" value="2"/>
</dbReference>
<proteinExistence type="predicted"/>
<dbReference type="EMBL" id="JTJC03000002">
    <property type="protein sequence ID" value="NHC34971.1"/>
    <property type="molecule type" value="Genomic_DNA"/>
</dbReference>
<dbReference type="OrthoDB" id="453836at2"/>
<reference evidence="1 2" key="1">
    <citation type="journal article" date="2015" name="Genome Announc.">
        <title>Draft Genome Sequence of the Terrestrial Cyanobacterium Scytonema millei VB511283, Isolated from Eastern India.</title>
        <authorList>
            <person name="Sen D."/>
            <person name="Chandrababunaidu M.M."/>
            <person name="Singh D."/>
            <person name="Sanghi N."/>
            <person name="Ghorai A."/>
            <person name="Mishra G.P."/>
            <person name="Madduluri M."/>
            <person name="Adhikary S.P."/>
            <person name="Tripathy S."/>
        </authorList>
    </citation>
    <scope>NUCLEOTIDE SEQUENCE [LARGE SCALE GENOMIC DNA]</scope>
    <source>
        <strain evidence="1 2">VB511283</strain>
    </source>
</reference>
<comment type="caution">
    <text evidence="1">The sequence shown here is derived from an EMBL/GenBank/DDBJ whole genome shotgun (WGS) entry which is preliminary data.</text>
</comment>
<dbReference type="Gene3D" id="2.160.20.80">
    <property type="entry name" value="E3 ubiquitin-protein ligase SopA"/>
    <property type="match status" value="1"/>
</dbReference>
<evidence type="ECO:0000313" key="1">
    <source>
        <dbReference type="EMBL" id="NHC34971.1"/>
    </source>
</evidence>
<dbReference type="InterPro" id="IPR051082">
    <property type="entry name" value="Pentapeptide-BTB/POZ_domain"/>
</dbReference>
<keyword evidence="2" id="KW-1185">Reference proteome</keyword>
<dbReference type="PANTHER" id="PTHR14136:SF17">
    <property type="entry name" value="BTB_POZ DOMAIN-CONTAINING PROTEIN KCTD9"/>
    <property type="match status" value="1"/>
</dbReference>
<dbReference type="PANTHER" id="PTHR14136">
    <property type="entry name" value="BTB_POZ DOMAIN-CONTAINING PROTEIN KCTD9"/>
    <property type="match status" value="1"/>
</dbReference>
<protein>
    <submittedName>
        <fullName evidence="1">Pentapeptide repeat-containing protein</fullName>
    </submittedName>
</protein>
<dbReference type="SUPFAM" id="SSF141571">
    <property type="entry name" value="Pentapeptide repeat-like"/>
    <property type="match status" value="1"/>
</dbReference>
<dbReference type="AlphaFoldDB" id="A0A9X5E4N3"/>
<dbReference type="Proteomes" id="UP000031532">
    <property type="component" value="Unassembled WGS sequence"/>
</dbReference>
<gene>
    <name evidence="1" type="ORF">QH73_0009905</name>
</gene>
<evidence type="ECO:0000313" key="2">
    <source>
        <dbReference type="Proteomes" id="UP000031532"/>
    </source>
</evidence>
<organism evidence="1 2">
    <name type="scientific">Scytonema millei VB511283</name>
    <dbReference type="NCBI Taxonomy" id="1245923"/>
    <lineage>
        <taxon>Bacteria</taxon>
        <taxon>Bacillati</taxon>
        <taxon>Cyanobacteriota</taxon>
        <taxon>Cyanophyceae</taxon>
        <taxon>Nostocales</taxon>
        <taxon>Scytonemataceae</taxon>
        <taxon>Scytonema</taxon>
    </lineage>
</organism>
<dbReference type="InterPro" id="IPR001646">
    <property type="entry name" value="5peptide_repeat"/>
</dbReference>